<dbReference type="OrthoDB" id="1652165at2"/>
<dbReference type="AlphaFoldDB" id="A0A4R1RRP6"/>
<protein>
    <submittedName>
        <fullName evidence="2">Putative secreted protein (Por secretion system target)</fullName>
    </submittedName>
</protein>
<feature type="signal peptide" evidence="1">
    <location>
        <begin position="1"/>
        <end position="25"/>
    </location>
</feature>
<proteinExistence type="predicted"/>
<sequence>MKKTTLIKQFSFFITLFCAMNFGFGQTTLAPGDIAITGFNSSSPYQLTFVLLKDVSNTTQISFTDNGWNSTDGLRDSEGTLTWQADSDLPCGTEISLSRVINSNLTVSHGSLVAKGSFVLSTIGDQILAYQGSFSSPFFIYTIHYGPSGWSDVDGNSNLTNIPPGLTDGLNAVYLGNNSNGNYLCSVTTNQSLILAAVSNATNWATGNTRYTTLGGCSFSCDPCPTSTTYTALGGWSNGTPNSLSKAVVIADDYYTSSGDITACSLTVKAGATLTVSNGTYVEVEHDVEGAGNIYVETTGAFVQKDDAGEFKLTGTASVNKQTPNKANWYYYTYWSSPVKDETIGNVFPDVDGDRRFWYNAANFKDEHTVGTTDGNPDDVDDNNNDWQYASAGTIMEPGVGYAVTEARTFLSGGTGTANFAGEFNTGNIPVTITFDPTNPGEKWNFIGNPYPCAVDFDAFYAANIGEIDGFANYWSQGSPALSSNPGNQQVNFNAGDYAIYAAAFDGNAGGAGIKPTQYIPSGQGFFVKANPAGTGTVTFTNAMRVKGDTDNSQFFKNTNTKAKTNATDANKLWVNLTSDNGVFGQILVGYVDGATDGYDVTAYDAPRTASEIPATLSWIIEGSNKKFVIQGKDANSINENEVIKLSFKTSINVATLYTISIDQLKGDFLNSNTIFLKDNLLNKTHNLSASDYTFTSAVGEFNSRFEITFSNQALSVEDIISSKHTLKIVELDNDNVQFNTSNNLSIKSVHIFDMLGRQLYSFKGDSTSETYKLSNLNNSVFIAKVELSNGAVITKKAFKK</sequence>
<comment type="caution">
    <text evidence="2">The sequence shown here is derived from an EMBL/GenBank/DDBJ whole genome shotgun (WGS) entry which is preliminary data.</text>
</comment>
<reference evidence="2 3" key="1">
    <citation type="submission" date="2019-03" db="EMBL/GenBank/DDBJ databases">
        <title>Genomic Encyclopedia of Type Strains, Phase IV (KMG-IV): sequencing the most valuable type-strain genomes for metagenomic binning, comparative biology and taxonomic classification.</title>
        <authorList>
            <person name="Goeker M."/>
        </authorList>
    </citation>
    <scope>NUCLEOTIDE SEQUENCE [LARGE SCALE GENOMIC DNA]</scope>
    <source>
        <strain evidence="2 3">DSM 18792</strain>
    </source>
</reference>
<feature type="chain" id="PRO_5020981502" evidence="1">
    <location>
        <begin position="26"/>
        <end position="801"/>
    </location>
</feature>
<organism evidence="2 3">
    <name type="scientific">Mariniflexile fucanivorans</name>
    <dbReference type="NCBI Taxonomy" id="264023"/>
    <lineage>
        <taxon>Bacteria</taxon>
        <taxon>Pseudomonadati</taxon>
        <taxon>Bacteroidota</taxon>
        <taxon>Flavobacteriia</taxon>
        <taxon>Flavobacteriales</taxon>
        <taxon>Flavobacteriaceae</taxon>
        <taxon>Mariniflexile</taxon>
    </lineage>
</organism>
<evidence type="ECO:0000313" key="2">
    <source>
        <dbReference type="EMBL" id="TCL69115.1"/>
    </source>
</evidence>
<keyword evidence="1" id="KW-0732">Signal</keyword>
<dbReference type="Proteomes" id="UP000295455">
    <property type="component" value="Unassembled WGS sequence"/>
</dbReference>
<gene>
    <name evidence="2" type="ORF">EV196_101547</name>
</gene>
<dbReference type="EMBL" id="SLUP01000001">
    <property type="protein sequence ID" value="TCL69115.1"/>
    <property type="molecule type" value="Genomic_DNA"/>
</dbReference>
<evidence type="ECO:0000256" key="1">
    <source>
        <dbReference type="SAM" id="SignalP"/>
    </source>
</evidence>
<dbReference type="RefSeq" id="WP_132214610.1">
    <property type="nucleotide sequence ID" value="NZ_OX156936.1"/>
</dbReference>
<name>A0A4R1RRP6_9FLAO</name>
<accession>A0A4R1RRP6</accession>
<evidence type="ECO:0000313" key="3">
    <source>
        <dbReference type="Proteomes" id="UP000295455"/>
    </source>
</evidence>
<keyword evidence="3" id="KW-1185">Reference proteome</keyword>